<reference evidence="5 6" key="1">
    <citation type="submission" date="2020-05" db="EMBL/GenBank/DDBJ databases">
        <title>Nakamurella sp. DB0629 isolated from air conditioner.</title>
        <authorList>
            <person name="Kim D.H."/>
            <person name="Kim D.-U."/>
        </authorList>
    </citation>
    <scope>NUCLEOTIDE SEQUENCE [LARGE SCALE GENOMIC DNA]</scope>
    <source>
        <strain evidence="5 6">DB0629</strain>
    </source>
</reference>
<evidence type="ECO:0000256" key="2">
    <source>
        <dbReference type="ARBA" id="ARBA00022801"/>
    </source>
</evidence>
<evidence type="ECO:0000259" key="4">
    <source>
        <dbReference type="Pfam" id="PF02541"/>
    </source>
</evidence>
<dbReference type="CDD" id="cd24056">
    <property type="entry name" value="ASKHA_NBD_MtPPX1-like"/>
    <property type="match status" value="1"/>
</dbReference>
<dbReference type="AlphaFoldDB" id="A0A849A4I9"/>
<keyword evidence="6" id="KW-1185">Reference proteome</keyword>
<evidence type="ECO:0000313" key="6">
    <source>
        <dbReference type="Proteomes" id="UP000562984"/>
    </source>
</evidence>
<evidence type="ECO:0000256" key="1">
    <source>
        <dbReference type="ARBA" id="ARBA00007125"/>
    </source>
</evidence>
<dbReference type="InterPro" id="IPR003695">
    <property type="entry name" value="Ppx_GppA_N"/>
</dbReference>
<dbReference type="Pfam" id="PF02541">
    <property type="entry name" value="Ppx-GppA"/>
    <property type="match status" value="1"/>
</dbReference>
<feature type="domain" description="Ppx/GppA phosphatase N-terminal" evidence="4">
    <location>
        <begin position="17"/>
        <end position="305"/>
    </location>
</feature>
<dbReference type="InterPro" id="IPR043129">
    <property type="entry name" value="ATPase_NBD"/>
</dbReference>
<evidence type="ECO:0000313" key="5">
    <source>
        <dbReference type="EMBL" id="NNG35499.1"/>
    </source>
</evidence>
<comment type="caution">
    <text evidence="5">The sequence shown here is derived from an EMBL/GenBank/DDBJ whole genome shotgun (WGS) entry which is preliminary data.</text>
</comment>
<dbReference type="InterPro" id="IPR050273">
    <property type="entry name" value="GppA/Ppx_hydrolase"/>
</dbReference>
<dbReference type="GO" id="GO:0016462">
    <property type="term" value="F:pyrophosphatase activity"/>
    <property type="evidence" value="ECO:0007669"/>
    <property type="project" value="TreeGrafter"/>
</dbReference>
<dbReference type="PANTHER" id="PTHR30005">
    <property type="entry name" value="EXOPOLYPHOSPHATASE"/>
    <property type="match status" value="1"/>
</dbReference>
<accession>A0A849A4I9</accession>
<dbReference type="Proteomes" id="UP000562984">
    <property type="component" value="Unassembled WGS sequence"/>
</dbReference>
<dbReference type="Gene3D" id="3.30.420.150">
    <property type="entry name" value="Exopolyphosphatase. Domain 2"/>
    <property type="match status" value="1"/>
</dbReference>
<comment type="similarity">
    <text evidence="1">Belongs to the GppA/Ppx family.</text>
</comment>
<evidence type="ECO:0000256" key="3">
    <source>
        <dbReference type="SAM" id="MobiDB-lite"/>
    </source>
</evidence>
<feature type="region of interest" description="Disordered" evidence="3">
    <location>
        <begin position="311"/>
        <end position="347"/>
    </location>
</feature>
<name>A0A849A4I9_9ACTN</name>
<feature type="compositionally biased region" description="Polar residues" evidence="3">
    <location>
        <begin position="319"/>
        <end position="329"/>
    </location>
</feature>
<dbReference type="SUPFAM" id="SSF53067">
    <property type="entry name" value="Actin-like ATPase domain"/>
    <property type="match status" value="2"/>
</dbReference>
<organism evidence="5 6">
    <name type="scientific">Nakamurella aerolata</name>
    <dbReference type="NCBI Taxonomy" id="1656892"/>
    <lineage>
        <taxon>Bacteria</taxon>
        <taxon>Bacillati</taxon>
        <taxon>Actinomycetota</taxon>
        <taxon>Actinomycetes</taxon>
        <taxon>Nakamurellales</taxon>
        <taxon>Nakamurellaceae</taxon>
        <taxon>Nakamurella</taxon>
    </lineage>
</organism>
<dbReference type="Gene3D" id="3.30.420.40">
    <property type="match status" value="1"/>
</dbReference>
<dbReference type="PANTHER" id="PTHR30005:SF0">
    <property type="entry name" value="RETROGRADE REGULATION PROTEIN 2"/>
    <property type="match status" value="1"/>
</dbReference>
<dbReference type="FunFam" id="3.30.420.150:FF:000006">
    <property type="entry name" value="Ppx/GppA family phosphatase"/>
    <property type="match status" value="1"/>
</dbReference>
<keyword evidence="2" id="KW-0378">Hydrolase</keyword>
<sequence>MRLGVLDVGSNTVHLLVVDARRGGHPTPQLSEKEPLKLAGHLDADGAITEYGVSELVRIVGQAALSAARLGCDELLAFATSALRDATNSAEVLHEVRALTGVDLQVLSGSDEARVTFLAARRWFGYSAGDMVVLDIGGGSLELAGGQDEEPAVALSLPLGAGRLRRDLKLSDPPTLKQLSTAEEFLVAQLAGPAKKIRSAGPFNRAVGTSKTFRTLARLAGAAPSSAGPLVPRTLSARALRQITAFVTRMAASDIGALDGVSANRAEQTAVAALVAEAAVTALKITELHICPWALREGLILRRLDQLAFADSDPDSESGTDAGSESGSDVGSRARARKSSGAGRGKA</sequence>
<dbReference type="RefSeq" id="WP_171199177.1">
    <property type="nucleotide sequence ID" value="NZ_JABEND010000003.1"/>
</dbReference>
<gene>
    <name evidence="5" type="ORF">HKD39_07195</name>
</gene>
<proteinExistence type="inferred from homology"/>
<dbReference type="EMBL" id="JABEND010000003">
    <property type="protein sequence ID" value="NNG35499.1"/>
    <property type="molecule type" value="Genomic_DNA"/>
</dbReference>
<protein>
    <recommendedName>
        <fullName evidence="4">Ppx/GppA phosphatase N-terminal domain-containing protein</fullName>
    </recommendedName>
</protein>